<evidence type="ECO:0000256" key="1">
    <source>
        <dbReference type="SAM" id="MobiDB-lite"/>
    </source>
</evidence>
<dbReference type="EMBL" id="ML732172">
    <property type="protein sequence ID" value="KAB8077168.1"/>
    <property type="molecule type" value="Genomic_DNA"/>
</dbReference>
<evidence type="ECO:0008006" key="4">
    <source>
        <dbReference type="Google" id="ProtNLM"/>
    </source>
</evidence>
<dbReference type="AlphaFoldDB" id="A0A5N5X8S7"/>
<dbReference type="Gene3D" id="3.30.160.60">
    <property type="entry name" value="Classic Zinc Finger"/>
    <property type="match status" value="1"/>
</dbReference>
<organism evidence="2 3">
    <name type="scientific">Aspergillus leporis</name>
    <dbReference type="NCBI Taxonomy" id="41062"/>
    <lineage>
        <taxon>Eukaryota</taxon>
        <taxon>Fungi</taxon>
        <taxon>Dikarya</taxon>
        <taxon>Ascomycota</taxon>
        <taxon>Pezizomycotina</taxon>
        <taxon>Eurotiomycetes</taxon>
        <taxon>Eurotiomycetidae</taxon>
        <taxon>Eurotiales</taxon>
        <taxon>Aspergillaceae</taxon>
        <taxon>Aspergillus</taxon>
        <taxon>Aspergillus subgen. Circumdati</taxon>
    </lineage>
</organism>
<dbReference type="Proteomes" id="UP000326565">
    <property type="component" value="Unassembled WGS sequence"/>
</dbReference>
<feature type="region of interest" description="Disordered" evidence="1">
    <location>
        <begin position="312"/>
        <end position="374"/>
    </location>
</feature>
<evidence type="ECO:0000313" key="2">
    <source>
        <dbReference type="EMBL" id="KAB8077168.1"/>
    </source>
</evidence>
<sequence length="951" mass="105764">MNPHDDGSWMASGDEQAYGDQFSFPFNEPNRLLSSHLTFNLTLDTTSTPNYTSSAPSPLSSASNFNIEPPHGLAALPEFDPNIHPGIAPNIVVEDEGDDMFPVFPNNNGQSFPADGHFDANIQSMLHHYRLPNGYSPSQYKQFENDLERFVSTVRDSIPNISTAQLLLMKSQLRETCSWLETIIQDKIDCTPNTPNTPNSVNSNKEMFTCVLCPFRKRRTYNTRGSIMRHLSSHHNPRRQYWCPGCPWRNYRKDKVHEHWRTRHSQSKLNHIHIHSITLSPPAFCQICGSPVNRWETYLNCVIEHCRLHNGVSRGTSASQSRRNSDDSGSGGSGGNDYNGYHAPGNPSGGNGPPPQFPYGGGSNPSRGDNFYSGNGSYSYGNDYSRGDNSAVLSGKTLPYPLRSFSDMDDNLSGTESPSSRNSGESGYAADQSKSTDLLDYDQPLHSSLEEKSSSVPFANGPTPPGKSRSCHPREPSQTTSLDDKGLSRITPLRRLIDKAPKKHAASKLDNAPPKECKTCGHAMNCCPKCQSEKGAVDQCHLCADKARQRYAPEKALVLDDYDQYFDFACNGMSDRGRSARRIFQALHQASQAFKPKDIPCPTDNRSTAAEKDTPSDAIFHESSKLAPFMKDIDRLHPPYISEKTVIDATRSGHLEKTPLETHRFHFTQCRSVVMVLTLGPMQASNKLGSFDTSTRKTSIKASSGLYNELTTGTENPDAVCKLSSHQTAAAVSSVLHVSNSLRALRLEAFSSNSVHDETILANPYSRGTLSLYEIVFEPDTPKKTHGLCVSFYRASYGAQEERSSEHYRYLQDAYTSHTKLTSRRRRFVLRAKLQVVIEILVLQASVASRFPVSQELGNRSLNGLNAEPSTDLLAASADLDSFDPRYLSQWIQEKILSLSVVDSTMFATPICKVDEIRKFVESLTSSWETPISSTTIEKQLRNIRLYLYSI</sequence>
<keyword evidence="3" id="KW-1185">Reference proteome</keyword>
<evidence type="ECO:0000313" key="3">
    <source>
        <dbReference type="Proteomes" id="UP000326565"/>
    </source>
</evidence>
<reference evidence="2 3" key="1">
    <citation type="submission" date="2019-04" db="EMBL/GenBank/DDBJ databases">
        <title>Friends and foes A comparative genomics study of 23 Aspergillus species from section Flavi.</title>
        <authorList>
            <consortium name="DOE Joint Genome Institute"/>
            <person name="Kjaerbolling I."/>
            <person name="Vesth T."/>
            <person name="Frisvad J.C."/>
            <person name="Nybo J.L."/>
            <person name="Theobald S."/>
            <person name="Kildgaard S."/>
            <person name="Isbrandt T."/>
            <person name="Kuo A."/>
            <person name="Sato A."/>
            <person name="Lyhne E.K."/>
            <person name="Kogle M.E."/>
            <person name="Wiebenga A."/>
            <person name="Kun R.S."/>
            <person name="Lubbers R.J."/>
            <person name="Makela M.R."/>
            <person name="Barry K."/>
            <person name="Chovatia M."/>
            <person name="Clum A."/>
            <person name="Daum C."/>
            <person name="Haridas S."/>
            <person name="He G."/>
            <person name="LaButti K."/>
            <person name="Lipzen A."/>
            <person name="Mondo S."/>
            <person name="Riley R."/>
            <person name="Salamov A."/>
            <person name="Simmons B.A."/>
            <person name="Magnuson J.K."/>
            <person name="Henrissat B."/>
            <person name="Mortensen U.H."/>
            <person name="Larsen T.O."/>
            <person name="Devries R.P."/>
            <person name="Grigoriev I.V."/>
            <person name="Machida M."/>
            <person name="Baker S.E."/>
            <person name="Andersen M.R."/>
        </authorList>
    </citation>
    <scope>NUCLEOTIDE SEQUENCE [LARGE SCALE GENOMIC DNA]</scope>
    <source>
        <strain evidence="2 3">CBS 151.66</strain>
    </source>
</reference>
<name>A0A5N5X8S7_9EURO</name>
<protein>
    <recommendedName>
        <fullName evidence="4">C2H2-type domain-containing protein</fullName>
    </recommendedName>
</protein>
<gene>
    <name evidence="2" type="ORF">BDV29DRAFT_168887</name>
</gene>
<dbReference type="OrthoDB" id="4501248at2759"/>
<feature type="region of interest" description="Disordered" evidence="1">
    <location>
        <begin position="404"/>
        <end position="489"/>
    </location>
</feature>
<feature type="compositionally biased region" description="Polar residues" evidence="1">
    <location>
        <begin position="364"/>
        <end position="374"/>
    </location>
</feature>
<accession>A0A5N5X8S7</accession>
<feature type="compositionally biased region" description="Polar residues" evidence="1">
    <location>
        <begin position="412"/>
        <end position="425"/>
    </location>
</feature>
<proteinExistence type="predicted"/>